<dbReference type="OrthoDB" id="441129at2759"/>
<dbReference type="eggNOG" id="ENOG502QRCW">
    <property type="taxonomic scope" value="Eukaryota"/>
</dbReference>
<feature type="coiled-coil region" evidence="10">
    <location>
        <begin position="43"/>
        <end position="91"/>
    </location>
</feature>
<dbReference type="InParanoid" id="A0A1X7U463"/>
<dbReference type="InterPro" id="IPR032777">
    <property type="entry name" value="DUF4515"/>
</dbReference>
<keyword evidence="6" id="KW-0969">Cilium</keyword>
<evidence type="ECO:0000313" key="13">
    <source>
        <dbReference type="EnsemblMetazoa" id="Aqu2.1.22334_001"/>
    </source>
</evidence>
<comment type="subcellular location">
    <subcellularLocation>
        <location evidence="1">Cytoplasm</location>
        <location evidence="1">Cytoskeleton</location>
        <location evidence="1">Cilium basal body</location>
    </subcellularLocation>
</comment>
<evidence type="ECO:0000256" key="7">
    <source>
        <dbReference type="ARBA" id="ARBA00023212"/>
    </source>
</evidence>
<dbReference type="PANTHER" id="PTHR14845">
    <property type="entry name" value="COILED-COIL DOMAIN-CONTAINING 166"/>
    <property type="match status" value="1"/>
</dbReference>
<reference evidence="14" key="1">
    <citation type="journal article" date="2010" name="Nature">
        <title>The Amphimedon queenslandica genome and the evolution of animal complexity.</title>
        <authorList>
            <person name="Srivastava M."/>
            <person name="Simakov O."/>
            <person name="Chapman J."/>
            <person name="Fahey B."/>
            <person name="Gauthier M.E."/>
            <person name="Mitros T."/>
            <person name="Richards G.S."/>
            <person name="Conaco C."/>
            <person name="Dacre M."/>
            <person name="Hellsten U."/>
            <person name="Larroux C."/>
            <person name="Putnam N.H."/>
            <person name="Stanke M."/>
            <person name="Adamska M."/>
            <person name="Darling A."/>
            <person name="Degnan S.M."/>
            <person name="Oakley T.H."/>
            <person name="Plachetzki D.C."/>
            <person name="Zhai Y."/>
            <person name="Adamski M."/>
            <person name="Calcino A."/>
            <person name="Cummins S.F."/>
            <person name="Goodstein D.M."/>
            <person name="Harris C."/>
            <person name="Jackson D.J."/>
            <person name="Leys S.P."/>
            <person name="Shu S."/>
            <person name="Woodcroft B.J."/>
            <person name="Vervoort M."/>
            <person name="Kosik K.S."/>
            <person name="Manning G."/>
            <person name="Degnan B.M."/>
            <person name="Rokhsar D.S."/>
        </authorList>
    </citation>
    <scope>NUCLEOTIDE SEQUENCE [LARGE SCALE GENOMIC DNA]</scope>
</reference>
<dbReference type="OMA" id="MEADKWT"/>
<feature type="region of interest" description="Disordered" evidence="11">
    <location>
        <begin position="479"/>
        <end position="543"/>
    </location>
</feature>
<feature type="compositionally biased region" description="Polar residues" evidence="11">
    <location>
        <begin position="508"/>
        <end position="517"/>
    </location>
</feature>
<keyword evidence="5 10" id="KW-0175">Coiled coil</keyword>
<feature type="coiled-coil region" evidence="10">
    <location>
        <begin position="253"/>
        <end position="337"/>
    </location>
</feature>
<keyword evidence="14" id="KW-1185">Reference proteome</keyword>
<keyword evidence="4" id="KW-0963">Cytoplasm</keyword>
<evidence type="ECO:0000256" key="4">
    <source>
        <dbReference type="ARBA" id="ARBA00022490"/>
    </source>
</evidence>
<evidence type="ECO:0000256" key="8">
    <source>
        <dbReference type="ARBA" id="ARBA00023273"/>
    </source>
</evidence>
<organism evidence="13">
    <name type="scientific">Amphimedon queenslandica</name>
    <name type="common">Sponge</name>
    <dbReference type="NCBI Taxonomy" id="400682"/>
    <lineage>
        <taxon>Eukaryota</taxon>
        <taxon>Metazoa</taxon>
        <taxon>Porifera</taxon>
        <taxon>Demospongiae</taxon>
        <taxon>Heteroscleromorpha</taxon>
        <taxon>Haplosclerida</taxon>
        <taxon>Niphatidae</taxon>
        <taxon>Amphimedon</taxon>
    </lineage>
</organism>
<dbReference type="Proteomes" id="UP000007879">
    <property type="component" value="Unassembled WGS sequence"/>
</dbReference>
<feature type="coiled-coil region" evidence="10">
    <location>
        <begin position="125"/>
        <end position="223"/>
    </location>
</feature>
<evidence type="ECO:0000256" key="10">
    <source>
        <dbReference type="SAM" id="Coils"/>
    </source>
</evidence>
<evidence type="ECO:0000256" key="2">
    <source>
        <dbReference type="ARBA" id="ARBA00007508"/>
    </source>
</evidence>
<dbReference type="KEGG" id="aqu:100635323"/>
<accession>A0A1X7U463</accession>
<evidence type="ECO:0000313" key="14">
    <source>
        <dbReference type="Proteomes" id="UP000007879"/>
    </source>
</evidence>
<gene>
    <name evidence="13" type="primary">100635323</name>
</gene>
<dbReference type="PANTHER" id="PTHR14845:SF5">
    <property type="entry name" value="BASAL BODY-ORIENTATION FACTOR 1"/>
    <property type="match status" value="1"/>
</dbReference>
<comment type="similarity">
    <text evidence="2">Belongs to the BBOF1 family.</text>
</comment>
<sequence length="543" mass="62982">MPKKAKGKGKGKGKKGKSKGKGKKGKKKGSKSGDGASDKESMLKEALNSAKLWEARYEATEKSRVEYRENTQRLITENDSLQSAINKTEKDTIEVITFLKKKDTQKDQEVSELKGDLRTLRHTLYKEWEEKETRMKESLITLEDDLSKRDQEISVMQTELRTMRDFRRKRAELQEQLETLQETLDETKFMHKQQMIALEEKFFEEKLRLQKEANRRIEELASKAHSEAIANLDEKTRSVYRENITISEALSLHMSEEHELRKEKESLEMANRQLAAEKELSQQMAQGKVQEARRQKKQIQELNAKVSTLEESLTVVVKEFEKEREQIQKRHEKELLVTNNELTILHRQCELQKRETAHIKRLAQHLLDQRTEIEQFFLEALGQVKKEIKANRLQYRRNAEKMYHHQLIEAVQGKRRFPPVRTFHPSLTSTNSIYHDMILAEQWDGVNEGVDIGDLTWEQKEQVLRLLFAKINSKEKLKTSDTTSSLALPPPPVPSLEDSRLPAINEGQLPSSKSPGKSPTAEKMSVFITQQDHAQKSSIEQSC</sequence>
<evidence type="ECO:0000256" key="9">
    <source>
        <dbReference type="ARBA" id="ARBA00031573"/>
    </source>
</evidence>
<evidence type="ECO:0000256" key="11">
    <source>
        <dbReference type="SAM" id="MobiDB-lite"/>
    </source>
</evidence>
<dbReference type="AlphaFoldDB" id="A0A1X7U463"/>
<dbReference type="Pfam" id="PF14988">
    <property type="entry name" value="DUF4515"/>
    <property type="match status" value="1"/>
</dbReference>
<dbReference type="EnsemblMetazoa" id="XM_003389040.3">
    <property type="protein sequence ID" value="XP_003389088.1"/>
    <property type="gene ID" value="LOC100635323"/>
</dbReference>
<feature type="compositionally biased region" description="Basic residues" evidence="11">
    <location>
        <begin position="1"/>
        <end position="30"/>
    </location>
</feature>
<feature type="region of interest" description="Disordered" evidence="11">
    <location>
        <begin position="1"/>
        <end position="42"/>
    </location>
</feature>
<keyword evidence="8" id="KW-0966">Cell projection</keyword>
<protein>
    <recommendedName>
        <fullName evidence="3">Basal body-orientation factor 1</fullName>
    </recommendedName>
    <alternativeName>
        <fullName evidence="9">Coiled-coil domain-containing protein 176</fullName>
    </alternativeName>
</protein>
<proteinExistence type="inferred from homology"/>
<evidence type="ECO:0000256" key="1">
    <source>
        <dbReference type="ARBA" id="ARBA00004120"/>
    </source>
</evidence>
<dbReference type="STRING" id="400682.A0A1X7U463"/>
<reference evidence="13" key="2">
    <citation type="submission" date="2017-05" db="UniProtKB">
        <authorList>
            <consortium name="EnsemblMetazoa"/>
        </authorList>
    </citation>
    <scope>IDENTIFICATION</scope>
</reference>
<evidence type="ECO:0000259" key="12">
    <source>
        <dbReference type="Pfam" id="PF14988"/>
    </source>
</evidence>
<name>A0A1X7U463_AMPQE</name>
<dbReference type="EnsemblMetazoa" id="Aqu2.1.22334_001">
    <property type="protein sequence ID" value="Aqu2.1.22334_001"/>
    <property type="gene ID" value="Aqu2.1.22334"/>
</dbReference>
<keyword evidence="7" id="KW-0206">Cytoskeleton</keyword>
<evidence type="ECO:0000256" key="3">
    <source>
        <dbReference type="ARBA" id="ARBA00015392"/>
    </source>
</evidence>
<feature type="compositionally biased region" description="Polar residues" evidence="11">
    <location>
        <begin position="527"/>
        <end position="543"/>
    </location>
</feature>
<evidence type="ECO:0000256" key="5">
    <source>
        <dbReference type="ARBA" id="ARBA00023054"/>
    </source>
</evidence>
<evidence type="ECO:0000256" key="6">
    <source>
        <dbReference type="ARBA" id="ARBA00023069"/>
    </source>
</evidence>
<feature type="domain" description="DUF4515" evidence="12">
    <location>
        <begin position="95"/>
        <end position="280"/>
    </location>
</feature>